<feature type="active site" description="Charge relay system" evidence="8 9">
    <location>
        <position position="517"/>
    </location>
</feature>
<dbReference type="InterPro" id="IPR003137">
    <property type="entry name" value="PA_domain"/>
</dbReference>
<dbReference type="GO" id="GO:0006508">
    <property type="term" value="P:proteolysis"/>
    <property type="evidence" value="ECO:0007669"/>
    <property type="project" value="UniProtKB-KW"/>
</dbReference>
<evidence type="ECO:0000259" key="12">
    <source>
        <dbReference type="Pfam" id="PF00082"/>
    </source>
</evidence>
<dbReference type="InterPro" id="IPR023827">
    <property type="entry name" value="Peptidase_S8_Asp-AS"/>
</dbReference>
<dbReference type="Pfam" id="PF02225">
    <property type="entry name" value="PA"/>
    <property type="match status" value="1"/>
</dbReference>
<keyword evidence="4 9" id="KW-0645">Protease</keyword>
<dbReference type="Gene3D" id="3.40.50.200">
    <property type="entry name" value="Peptidase S8/S53 domain"/>
    <property type="match status" value="1"/>
</dbReference>
<dbReference type="GO" id="GO:0005615">
    <property type="term" value="C:extracellular space"/>
    <property type="evidence" value="ECO:0007669"/>
    <property type="project" value="TreeGrafter"/>
</dbReference>
<dbReference type="PRINTS" id="PR00723">
    <property type="entry name" value="SUBTILISIN"/>
</dbReference>
<comment type="similarity">
    <text evidence="1 9 10">Belongs to the peptidase S8 family.</text>
</comment>
<feature type="chain" id="PRO_5040774946" description="Subtilisin-like protein" evidence="11">
    <location>
        <begin position="20"/>
        <end position="878"/>
    </location>
</feature>
<keyword evidence="15" id="KW-1185">Reference proteome</keyword>
<organism evidence="14 15">
    <name type="scientific">Coemansia spiralis</name>
    <dbReference type="NCBI Taxonomy" id="417178"/>
    <lineage>
        <taxon>Eukaryota</taxon>
        <taxon>Fungi</taxon>
        <taxon>Fungi incertae sedis</taxon>
        <taxon>Zoopagomycota</taxon>
        <taxon>Kickxellomycotina</taxon>
        <taxon>Kickxellomycetes</taxon>
        <taxon>Kickxellales</taxon>
        <taxon>Kickxellaceae</taxon>
        <taxon>Coemansia</taxon>
    </lineage>
</organism>
<dbReference type="Gene3D" id="3.50.30.30">
    <property type="match status" value="1"/>
</dbReference>
<comment type="caution">
    <text evidence="14">The sequence shown here is derived from an EMBL/GenBank/DDBJ whole genome shotgun (WGS) entry which is preliminary data.</text>
</comment>
<name>A0A9W8GF95_9FUNG</name>
<evidence type="ECO:0000256" key="8">
    <source>
        <dbReference type="PIRSR" id="PIRSR615500-1"/>
    </source>
</evidence>
<evidence type="ECO:0000256" key="7">
    <source>
        <dbReference type="ARBA" id="ARBA00022825"/>
    </source>
</evidence>
<keyword evidence="7 9" id="KW-0720">Serine protease</keyword>
<dbReference type="PROSITE" id="PS00138">
    <property type="entry name" value="SUBTILASE_SER"/>
    <property type="match status" value="1"/>
</dbReference>
<dbReference type="InterPro" id="IPR000209">
    <property type="entry name" value="Peptidase_S8/S53_dom"/>
</dbReference>
<evidence type="ECO:0000256" key="3">
    <source>
        <dbReference type="ARBA" id="ARBA00022525"/>
    </source>
</evidence>
<gene>
    <name evidence="14" type="ORF">IWW39_005058</name>
</gene>
<keyword evidence="2" id="KW-0134">Cell wall</keyword>
<evidence type="ECO:0000256" key="9">
    <source>
        <dbReference type="PROSITE-ProRule" id="PRU01240"/>
    </source>
</evidence>
<evidence type="ECO:0000259" key="13">
    <source>
        <dbReference type="Pfam" id="PF02225"/>
    </source>
</evidence>
<proteinExistence type="inferred from homology"/>
<evidence type="ECO:0000256" key="2">
    <source>
        <dbReference type="ARBA" id="ARBA00022512"/>
    </source>
</evidence>
<evidence type="ECO:0000256" key="6">
    <source>
        <dbReference type="ARBA" id="ARBA00022801"/>
    </source>
</evidence>
<evidence type="ECO:0000256" key="4">
    <source>
        <dbReference type="ARBA" id="ARBA00022670"/>
    </source>
</evidence>
<feature type="active site" description="Charge relay system" evidence="8 9">
    <location>
        <position position="204"/>
    </location>
</feature>
<dbReference type="PROSITE" id="PS00137">
    <property type="entry name" value="SUBTILASE_HIS"/>
    <property type="match status" value="1"/>
</dbReference>
<dbReference type="Proteomes" id="UP001151516">
    <property type="component" value="Unassembled WGS sequence"/>
</dbReference>
<protein>
    <recommendedName>
        <fullName evidence="16">Subtilisin-like protein</fullName>
    </recommendedName>
</protein>
<dbReference type="InterPro" id="IPR023828">
    <property type="entry name" value="Peptidase_S8_Ser-AS"/>
</dbReference>
<evidence type="ECO:0000256" key="5">
    <source>
        <dbReference type="ARBA" id="ARBA00022729"/>
    </source>
</evidence>
<dbReference type="GO" id="GO:0004252">
    <property type="term" value="F:serine-type endopeptidase activity"/>
    <property type="evidence" value="ECO:0007669"/>
    <property type="project" value="UniProtKB-UniRule"/>
</dbReference>
<dbReference type="PROSITE" id="PS51892">
    <property type="entry name" value="SUBTILASE"/>
    <property type="match status" value="1"/>
</dbReference>
<keyword evidence="3" id="KW-0964">Secreted</keyword>
<feature type="domain" description="Peptidase S8/S53" evidence="12">
    <location>
        <begin position="142"/>
        <end position="557"/>
    </location>
</feature>
<reference evidence="14" key="1">
    <citation type="submission" date="2022-07" db="EMBL/GenBank/DDBJ databases">
        <title>Phylogenomic reconstructions and comparative analyses of Kickxellomycotina fungi.</title>
        <authorList>
            <person name="Reynolds N.K."/>
            <person name="Stajich J.E."/>
            <person name="Barry K."/>
            <person name="Grigoriev I.V."/>
            <person name="Crous P."/>
            <person name="Smith M.E."/>
        </authorList>
    </citation>
    <scope>NUCLEOTIDE SEQUENCE</scope>
    <source>
        <strain evidence="14">CBS 109367</strain>
    </source>
</reference>
<dbReference type="Pfam" id="PF00082">
    <property type="entry name" value="Peptidase_S8"/>
    <property type="match status" value="1"/>
</dbReference>
<dbReference type="InterPro" id="IPR022398">
    <property type="entry name" value="Peptidase_S8_His-AS"/>
</dbReference>
<dbReference type="InterPro" id="IPR046450">
    <property type="entry name" value="PA_dom_sf"/>
</dbReference>
<evidence type="ECO:0000313" key="15">
    <source>
        <dbReference type="Proteomes" id="UP001151516"/>
    </source>
</evidence>
<dbReference type="OrthoDB" id="10256524at2759"/>
<keyword evidence="5 11" id="KW-0732">Signal</keyword>
<dbReference type="AlphaFoldDB" id="A0A9W8GF95"/>
<sequence>MILVSRIVFAMACLGVASAQLKVADDKVVKYPSYVPVKRGAFIVELESGNTSPSTAAYAASFNSINNVRVSSQFNSLFRGLAVSTGNNISAAQLASVQGVKRVWPVRYHTLPYRMSATNITYPYLHTQTGVSRALQELQLNGTGVKVGIVDTGVDYTHPELGNCWKTAGCPWQYGADFIGDKFDWSAPNPIVSPNPTPMDCDGHGTHVSGILSGQGPTVYGVAPGATYGMYRVFSCPFNGSVASTDDIILRGIEAAYQDGHDIISLSLGGGSWPEDPISAACSQLVKKGVVVVAANGNEGSNGLYTAGTPAVGHGVIAVGSIDNWNITGAVAEFTTPQSNLTVLLSSPGSDKYPFIFETDVPVVAPTDKNGTALGCTGYDASLVGKVAVIQRGVCSFTQKATAAQSAGAIGVIIYNNVPGIVNPSIGVSVTIPVVAIAQEGAQTLVADISKGPSTVKAPSKLTGTFPAFTGGKMSPFSSFGPSPELAIEPLLSAPGGNIWSTYPQKLGSYASLSGTSMATPYVSGTVALLKQARPQLGVKEIRSLLANSAKPLQDAATGQMIHPYWSGAGLVNVYDAIKSRAMISPPELSINETTWGPVPGFDQLQSLGSVRWAQRNVTIANTDSSKGMDVWLDSSVADSLSMYLANGEISDVPRIWPASQASVSSDTLPLVAVADSHLHVAAGQSKNITVLVVAPSGLKESEKWFYGGYLNFTLKWDQELVTSSLIVPYAGYNGDFRTADVLSTPDSGLPALTDSNQVAIADVSKLVVSANNTALILYRLDVPSRIVSATLVDTSNNTIGYLPYGYYEYNPRNLPYGDNPLSGATISNVVFTDKEAAHPIKVTAGKYHVHLAALRPLGDANNSKDYQTWDSDQFSIA</sequence>
<dbReference type="EMBL" id="JANBTX010000228">
    <property type="protein sequence ID" value="KAJ2684180.1"/>
    <property type="molecule type" value="Genomic_DNA"/>
</dbReference>
<evidence type="ECO:0000256" key="10">
    <source>
        <dbReference type="RuleBase" id="RU003355"/>
    </source>
</evidence>
<dbReference type="PROSITE" id="PS50007">
    <property type="entry name" value="PIPLC_X_DOMAIN"/>
    <property type="match status" value="1"/>
</dbReference>
<dbReference type="InterPro" id="IPR050131">
    <property type="entry name" value="Peptidase_S8_subtilisin-like"/>
</dbReference>
<dbReference type="InterPro" id="IPR015500">
    <property type="entry name" value="Peptidase_S8_subtilisin-rel"/>
</dbReference>
<dbReference type="SUPFAM" id="SSF52025">
    <property type="entry name" value="PA domain"/>
    <property type="match status" value="1"/>
</dbReference>
<feature type="signal peptide" evidence="11">
    <location>
        <begin position="1"/>
        <end position="19"/>
    </location>
</feature>
<evidence type="ECO:0008006" key="16">
    <source>
        <dbReference type="Google" id="ProtNLM"/>
    </source>
</evidence>
<dbReference type="SUPFAM" id="SSF52743">
    <property type="entry name" value="Subtilisin-like"/>
    <property type="match status" value="1"/>
</dbReference>
<feature type="active site" description="Charge relay system" evidence="8 9">
    <location>
        <position position="151"/>
    </location>
</feature>
<keyword evidence="6 9" id="KW-0378">Hydrolase</keyword>
<evidence type="ECO:0000313" key="14">
    <source>
        <dbReference type="EMBL" id="KAJ2684180.1"/>
    </source>
</evidence>
<dbReference type="PANTHER" id="PTHR43806:SF66">
    <property type="entry name" value="SERIN ENDOPEPTIDASE"/>
    <property type="match status" value="1"/>
</dbReference>
<evidence type="ECO:0000256" key="1">
    <source>
        <dbReference type="ARBA" id="ARBA00011073"/>
    </source>
</evidence>
<feature type="domain" description="PA" evidence="13">
    <location>
        <begin position="362"/>
        <end position="445"/>
    </location>
</feature>
<dbReference type="InterPro" id="IPR036852">
    <property type="entry name" value="Peptidase_S8/S53_dom_sf"/>
</dbReference>
<dbReference type="PANTHER" id="PTHR43806">
    <property type="entry name" value="PEPTIDASE S8"/>
    <property type="match status" value="1"/>
</dbReference>
<evidence type="ECO:0000256" key="11">
    <source>
        <dbReference type="SAM" id="SignalP"/>
    </source>
</evidence>
<dbReference type="PROSITE" id="PS00136">
    <property type="entry name" value="SUBTILASE_ASP"/>
    <property type="match status" value="1"/>
</dbReference>
<accession>A0A9W8GF95</accession>